<sequence>MQTWSNENNVLSDLQFRFRSGLGTVEECLNLSLLINKYTITKEDKMYAAFMDMSLAFNSINRLKLWAIMAEQRVEPSIINFSREFRLDVKASVRPAIVDYWYAISYLHYGTIGVLVVVIVGLAVSLVTGGAKQNIDRKYLHCTEDFSFDIFAFFRRDKKDKTEDLDLSPNSDDKEQSGRDNAAFQHDKIQFAENEKSDNVHGDIQNHDHVIPPFSENLWDKVS</sequence>
<dbReference type="AlphaFoldDB" id="A0AAV7SEG6"/>
<keyword evidence="2" id="KW-1133">Transmembrane helix</keyword>
<protein>
    <recommendedName>
        <fullName evidence="5">Reverse transcriptase domain-containing protein</fullName>
    </recommendedName>
</protein>
<proteinExistence type="predicted"/>
<keyword evidence="4" id="KW-1185">Reference proteome</keyword>
<dbReference type="Proteomes" id="UP001066276">
    <property type="component" value="Chromosome 4_2"/>
</dbReference>
<feature type="region of interest" description="Disordered" evidence="1">
    <location>
        <begin position="195"/>
        <end position="223"/>
    </location>
</feature>
<accession>A0AAV7SEG6</accession>
<evidence type="ECO:0000313" key="3">
    <source>
        <dbReference type="EMBL" id="KAJ1162049.1"/>
    </source>
</evidence>
<evidence type="ECO:0000256" key="1">
    <source>
        <dbReference type="SAM" id="MobiDB-lite"/>
    </source>
</evidence>
<dbReference type="EMBL" id="JANPWB010000008">
    <property type="protein sequence ID" value="KAJ1162049.1"/>
    <property type="molecule type" value="Genomic_DNA"/>
</dbReference>
<comment type="caution">
    <text evidence="3">The sequence shown here is derived from an EMBL/GenBank/DDBJ whole genome shotgun (WGS) entry which is preliminary data.</text>
</comment>
<reference evidence="3" key="1">
    <citation type="journal article" date="2022" name="bioRxiv">
        <title>Sequencing and chromosome-scale assembly of the giantPleurodeles waltlgenome.</title>
        <authorList>
            <person name="Brown T."/>
            <person name="Elewa A."/>
            <person name="Iarovenko S."/>
            <person name="Subramanian E."/>
            <person name="Araus A.J."/>
            <person name="Petzold A."/>
            <person name="Susuki M."/>
            <person name="Suzuki K.-i.T."/>
            <person name="Hayashi T."/>
            <person name="Toyoda A."/>
            <person name="Oliveira C."/>
            <person name="Osipova E."/>
            <person name="Leigh N.D."/>
            <person name="Simon A."/>
            <person name="Yun M.H."/>
        </authorList>
    </citation>
    <scope>NUCLEOTIDE SEQUENCE</scope>
    <source>
        <strain evidence="3">20211129_DDA</strain>
        <tissue evidence="3">Liver</tissue>
    </source>
</reference>
<keyword evidence="2" id="KW-0472">Membrane</keyword>
<evidence type="ECO:0000313" key="4">
    <source>
        <dbReference type="Proteomes" id="UP001066276"/>
    </source>
</evidence>
<feature type="transmembrane region" description="Helical" evidence="2">
    <location>
        <begin position="106"/>
        <end position="128"/>
    </location>
</feature>
<feature type="region of interest" description="Disordered" evidence="1">
    <location>
        <begin position="162"/>
        <end position="181"/>
    </location>
</feature>
<organism evidence="3 4">
    <name type="scientific">Pleurodeles waltl</name>
    <name type="common">Iberian ribbed newt</name>
    <dbReference type="NCBI Taxonomy" id="8319"/>
    <lineage>
        <taxon>Eukaryota</taxon>
        <taxon>Metazoa</taxon>
        <taxon>Chordata</taxon>
        <taxon>Craniata</taxon>
        <taxon>Vertebrata</taxon>
        <taxon>Euteleostomi</taxon>
        <taxon>Amphibia</taxon>
        <taxon>Batrachia</taxon>
        <taxon>Caudata</taxon>
        <taxon>Salamandroidea</taxon>
        <taxon>Salamandridae</taxon>
        <taxon>Pleurodelinae</taxon>
        <taxon>Pleurodeles</taxon>
    </lineage>
</organism>
<feature type="compositionally biased region" description="Basic and acidic residues" evidence="1">
    <location>
        <begin position="195"/>
        <end position="210"/>
    </location>
</feature>
<evidence type="ECO:0008006" key="5">
    <source>
        <dbReference type="Google" id="ProtNLM"/>
    </source>
</evidence>
<keyword evidence="2" id="KW-0812">Transmembrane</keyword>
<name>A0AAV7SEG6_PLEWA</name>
<gene>
    <name evidence="3" type="ORF">NDU88_002528</name>
</gene>
<evidence type="ECO:0000256" key="2">
    <source>
        <dbReference type="SAM" id="Phobius"/>
    </source>
</evidence>